<accession>A0A448WPQ4</accession>
<dbReference type="Proteomes" id="UP000784294">
    <property type="component" value="Unassembled WGS sequence"/>
</dbReference>
<comment type="caution">
    <text evidence="2">The sequence shown here is derived from an EMBL/GenBank/DDBJ whole genome shotgun (WGS) entry which is preliminary data.</text>
</comment>
<proteinExistence type="predicted"/>
<organism evidence="2 3">
    <name type="scientific">Protopolystoma xenopodis</name>
    <dbReference type="NCBI Taxonomy" id="117903"/>
    <lineage>
        <taxon>Eukaryota</taxon>
        <taxon>Metazoa</taxon>
        <taxon>Spiralia</taxon>
        <taxon>Lophotrochozoa</taxon>
        <taxon>Platyhelminthes</taxon>
        <taxon>Monogenea</taxon>
        <taxon>Polyopisthocotylea</taxon>
        <taxon>Polystomatidea</taxon>
        <taxon>Polystomatidae</taxon>
        <taxon>Protopolystoma</taxon>
    </lineage>
</organism>
<keyword evidence="1" id="KW-0812">Transmembrane</keyword>
<evidence type="ECO:0000313" key="2">
    <source>
        <dbReference type="EMBL" id="VEL17133.1"/>
    </source>
</evidence>
<evidence type="ECO:0000256" key="1">
    <source>
        <dbReference type="SAM" id="Phobius"/>
    </source>
</evidence>
<evidence type="ECO:0000313" key="3">
    <source>
        <dbReference type="Proteomes" id="UP000784294"/>
    </source>
</evidence>
<dbReference type="OrthoDB" id="10059529at2759"/>
<keyword evidence="1" id="KW-1133">Transmembrane helix</keyword>
<dbReference type="Pfam" id="PF07074">
    <property type="entry name" value="TRAP-gamma"/>
    <property type="match status" value="1"/>
</dbReference>
<dbReference type="EMBL" id="CAAALY010031220">
    <property type="protein sequence ID" value="VEL17133.1"/>
    <property type="molecule type" value="Genomic_DNA"/>
</dbReference>
<name>A0A448WPQ4_9PLAT</name>
<dbReference type="GO" id="GO:0016020">
    <property type="term" value="C:membrane"/>
    <property type="evidence" value="ECO:0007669"/>
    <property type="project" value="InterPro"/>
</dbReference>
<sequence>MLGLYWRIHEMDLFSNLYLFVIISGISAYLIGLSYGNSKAPLMEKIAAKRADAITKIINKEVGSDKKISRRDRDDM</sequence>
<keyword evidence="1" id="KW-0472">Membrane</keyword>
<gene>
    <name evidence="2" type="ORF">PXEA_LOCUS10573</name>
</gene>
<protein>
    <submittedName>
        <fullName evidence="2">Uncharacterized protein</fullName>
    </submittedName>
</protein>
<dbReference type="AlphaFoldDB" id="A0A448WPQ4"/>
<dbReference type="GO" id="GO:0006614">
    <property type="term" value="P:SRP-dependent cotranslational protein targeting to membrane"/>
    <property type="evidence" value="ECO:0007669"/>
    <property type="project" value="InterPro"/>
</dbReference>
<feature type="transmembrane region" description="Helical" evidence="1">
    <location>
        <begin position="17"/>
        <end position="36"/>
    </location>
</feature>
<dbReference type="InterPro" id="IPR009779">
    <property type="entry name" value="SSR3"/>
</dbReference>
<keyword evidence="3" id="KW-1185">Reference proteome</keyword>
<reference evidence="2" key="1">
    <citation type="submission" date="2018-11" db="EMBL/GenBank/DDBJ databases">
        <authorList>
            <consortium name="Pathogen Informatics"/>
        </authorList>
    </citation>
    <scope>NUCLEOTIDE SEQUENCE</scope>
</reference>